<dbReference type="InterPro" id="IPR000994">
    <property type="entry name" value="Pept_M24"/>
</dbReference>
<accession>Q8KJD5</accession>
<evidence type="ECO:0000259" key="2">
    <source>
        <dbReference type="Pfam" id="PF00557"/>
    </source>
</evidence>
<feature type="compositionally biased region" description="Low complexity" evidence="1">
    <location>
        <begin position="12"/>
        <end position="23"/>
    </location>
</feature>
<name>Q8KJD5_RHILI</name>
<dbReference type="GO" id="GO:0016787">
    <property type="term" value="F:hydrolase activity"/>
    <property type="evidence" value="ECO:0007669"/>
    <property type="project" value="UniProtKB-KW"/>
</dbReference>
<protein>
    <submittedName>
        <fullName evidence="4">PUTATIVE HYDROLASE/PEPTIDASE PROTEIN</fullName>
    </submittedName>
</protein>
<gene>
    <name evidence="4" type="primary">msi231</name>
</gene>
<dbReference type="Pfam" id="PF00557">
    <property type="entry name" value="Peptidase_M24"/>
    <property type="match status" value="1"/>
</dbReference>
<evidence type="ECO:0000313" key="4">
    <source>
        <dbReference type="EMBL" id="CAD31636.1"/>
    </source>
</evidence>
<organism evidence="4">
    <name type="scientific">Rhizobium loti</name>
    <name type="common">Mesorhizobium loti</name>
    <dbReference type="NCBI Taxonomy" id="381"/>
    <lineage>
        <taxon>Bacteria</taxon>
        <taxon>Pseudomonadati</taxon>
        <taxon>Pseudomonadota</taxon>
        <taxon>Alphaproteobacteria</taxon>
        <taxon>Hyphomicrobiales</taxon>
        <taxon>Phyllobacteriaceae</taxon>
        <taxon>Mesorhizobium</taxon>
    </lineage>
</organism>
<dbReference type="InterPro" id="IPR029149">
    <property type="entry name" value="Creatin/AminoP/Spt16_N"/>
</dbReference>
<sequence>MQKVRTSRGGATTKEPTTVTEHTNSGMDFPVEEYKTRLQRTQEEMAKHDLDVLLLHQPENIQYLTGLDAGAGFFSYHAVAVPSHRDPVLILRDVEIPAAYLTSWVTSHTSYADSSDPIRVSLDAARRALEGLGLAAGRVGVDEHSWFLTLERWKMLQALLPNATFVREPRIVDHLRLIKSPREIDYLRGAARCVEAGIYAGIEAVTPGITERQLAGTVFGALVNAGAEMPLSGVITSGNRTNLLHGSYTDRQLERGDTVYLELSGIHRHYWARLMRTAIVGLPSAEQQHIAETIIRVQDDAIALMRPGTPASVIDRACREPLLATGLRKTYTNRSGYSLGLNYRPSAGEFIREFVPGVEWVLEPGMVFDMLMMAGGMGFSDMVLVTEQGPERLTCMERKLFSCT</sequence>
<evidence type="ECO:0000259" key="3">
    <source>
        <dbReference type="Pfam" id="PF01321"/>
    </source>
</evidence>
<dbReference type="SUPFAM" id="SSF55920">
    <property type="entry name" value="Creatinase/aminopeptidase"/>
    <property type="match status" value="1"/>
</dbReference>
<dbReference type="SUPFAM" id="SSF53092">
    <property type="entry name" value="Creatinase/prolidase N-terminal domain"/>
    <property type="match status" value="1"/>
</dbReference>
<dbReference type="InterPro" id="IPR050659">
    <property type="entry name" value="Peptidase_M24B"/>
</dbReference>
<dbReference type="Gene3D" id="3.40.350.10">
    <property type="entry name" value="Creatinase/prolidase N-terminal domain"/>
    <property type="match status" value="1"/>
</dbReference>
<dbReference type="InterPro" id="IPR036005">
    <property type="entry name" value="Creatinase/aminopeptidase-like"/>
</dbReference>
<reference evidence="4" key="1">
    <citation type="journal article" date="2002" name="J. Bacteriol.">
        <title>Comparative sequence analysis of the symbiosis island of Mesorhizobium loti strain R7A.</title>
        <authorList>
            <person name="Sullivan J.T."/>
            <person name="Trzebiatowski J.R."/>
            <person name="Cruickshank R.W."/>
            <person name="Gouzy J."/>
            <person name="Brown S.D."/>
            <person name="Elliot R.M."/>
            <person name="Fleetwood D.J."/>
            <person name="McCallum N.G."/>
            <person name="Rossbach U."/>
            <person name="Stuart G.S."/>
            <person name="Weaver J.E."/>
            <person name="Webby R.J."/>
            <person name="de Bruijn F.J."/>
            <person name="Ronson C.W."/>
        </authorList>
    </citation>
    <scope>NUCLEOTIDE SEQUENCE</scope>
    <source>
        <strain evidence="4">R7A</strain>
    </source>
</reference>
<dbReference type="InterPro" id="IPR000587">
    <property type="entry name" value="Creatinase_N"/>
</dbReference>
<dbReference type="PANTHER" id="PTHR46112:SF2">
    <property type="entry name" value="XAA-PRO AMINOPEPTIDASE P-RELATED"/>
    <property type="match status" value="1"/>
</dbReference>
<dbReference type="Pfam" id="PF01321">
    <property type="entry name" value="Creatinase_N"/>
    <property type="match status" value="1"/>
</dbReference>
<keyword evidence="4" id="KW-0378">Hydrolase</keyword>
<evidence type="ECO:0000256" key="1">
    <source>
        <dbReference type="SAM" id="MobiDB-lite"/>
    </source>
</evidence>
<feature type="domain" description="Creatinase N-terminal" evidence="3">
    <location>
        <begin position="37"/>
        <end position="178"/>
    </location>
</feature>
<feature type="domain" description="Peptidase M24" evidence="2">
    <location>
        <begin position="186"/>
        <end position="387"/>
    </location>
</feature>
<dbReference type="CDD" id="cd01066">
    <property type="entry name" value="APP_MetAP"/>
    <property type="match status" value="1"/>
</dbReference>
<proteinExistence type="predicted"/>
<dbReference type="PANTHER" id="PTHR46112">
    <property type="entry name" value="AMINOPEPTIDASE"/>
    <property type="match status" value="1"/>
</dbReference>
<dbReference type="AlphaFoldDB" id="Q8KJD5"/>
<dbReference type="Gene3D" id="3.90.230.10">
    <property type="entry name" value="Creatinase/methionine aminopeptidase superfamily"/>
    <property type="match status" value="1"/>
</dbReference>
<dbReference type="EMBL" id="AL672113">
    <property type="protein sequence ID" value="CAD31636.1"/>
    <property type="molecule type" value="Genomic_DNA"/>
</dbReference>
<feature type="region of interest" description="Disordered" evidence="1">
    <location>
        <begin position="1"/>
        <end position="26"/>
    </location>
</feature>